<proteinExistence type="predicted"/>
<evidence type="ECO:0000313" key="2">
    <source>
        <dbReference type="EMBL" id="MPN04803.1"/>
    </source>
</evidence>
<organism evidence="2">
    <name type="scientific">bioreactor metagenome</name>
    <dbReference type="NCBI Taxonomy" id="1076179"/>
    <lineage>
        <taxon>unclassified sequences</taxon>
        <taxon>metagenomes</taxon>
        <taxon>ecological metagenomes</taxon>
    </lineage>
</organism>
<protein>
    <recommendedName>
        <fullName evidence="1">DUF3870 domain-containing protein</fullName>
    </recommendedName>
</protein>
<dbReference type="InterPro" id="IPR024617">
    <property type="entry name" value="DUF3870"/>
</dbReference>
<comment type="caution">
    <text evidence="2">The sequence shown here is derived from an EMBL/GenBank/DDBJ whole genome shotgun (WGS) entry which is preliminary data.</text>
</comment>
<evidence type="ECO:0000259" key="1">
    <source>
        <dbReference type="Pfam" id="PF12986"/>
    </source>
</evidence>
<dbReference type="Pfam" id="PF12986">
    <property type="entry name" value="DUF3870"/>
    <property type="match status" value="1"/>
</dbReference>
<sequence>MDLEASVVLELTNKFIKDIFLGMSLADVDPKIIEKIDHTYLGSSQKAIQVAYKDAVKKYRSWNKGIIITE</sequence>
<dbReference type="AlphaFoldDB" id="A0A645EWC9"/>
<feature type="domain" description="DUF3870" evidence="1">
    <location>
        <begin position="1"/>
        <end position="60"/>
    </location>
</feature>
<reference evidence="2" key="1">
    <citation type="submission" date="2019-08" db="EMBL/GenBank/DDBJ databases">
        <authorList>
            <person name="Kucharzyk K."/>
            <person name="Murdoch R.W."/>
            <person name="Higgins S."/>
            <person name="Loffler F."/>
        </authorList>
    </citation>
    <scope>NUCLEOTIDE SEQUENCE</scope>
</reference>
<name>A0A645EWC9_9ZZZZ</name>
<accession>A0A645EWC9</accession>
<dbReference type="EMBL" id="VSSQ01050723">
    <property type="protein sequence ID" value="MPN04803.1"/>
    <property type="molecule type" value="Genomic_DNA"/>
</dbReference>
<gene>
    <name evidence="2" type="ORF">SDC9_152051</name>
</gene>